<name>A0A0C1JV50_9BACT</name>
<feature type="domain" description="Schlafen AlbA-2" evidence="1">
    <location>
        <begin position="32"/>
        <end position="141"/>
    </location>
</feature>
<dbReference type="Proteomes" id="UP000031465">
    <property type="component" value="Unassembled WGS sequence"/>
</dbReference>
<evidence type="ECO:0000259" key="1">
    <source>
        <dbReference type="Pfam" id="PF04326"/>
    </source>
</evidence>
<dbReference type="AlphaFoldDB" id="A0A0C1JV50"/>
<dbReference type="PANTHER" id="PTHR30595">
    <property type="entry name" value="GLPR-RELATED TRANSCRIPTIONAL REPRESSOR"/>
    <property type="match status" value="1"/>
</dbReference>
<comment type="caution">
    <text evidence="2">The sequence shown here is derived from an EMBL/GenBank/DDBJ whole genome shotgun (WGS) entry which is preliminary data.</text>
</comment>
<sequence>MNLLFKKISLIYKKGQDYMYLEELEKLIAKGESENLEFKKTTGQRGEASKTVCALLNGQGGFVFFGISDKGEIIGQDVNAKTIEDVSLELRRIEPPAFPEIETVAVGNNKAVIVIRIEGKLGTYCYDGRPYIRHGPTTQIMPRIEYEKRILNKFHAHRRWENELALDWVTMQDLDEEEIQLTLENAVKLGRMRQPSHTDSESILRGLGLFDGGHLINAAIALYGKSKRLFSSYPQ</sequence>
<organism evidence="2 3">
    <name type="scientific">Candidatus Protochlamydia amoebophila</name>
    <dbReference type="NCBI Taxonomy" id="362787"/>
    <lineage>
        <taxon>Bacteria</taxon>
        <taxon>Pseudomonadati</taxon>
        <taxon>Chlamydiota</taxon>
        <taxon>Chlamydiia</taxon>
        <taxon>Parachlamydiales</taxon>
        <taxon>Parachlamydiaceae</taxon>
        <taxon>Candidatus Protochlamydia</taxon>
    </lineage>
</organism>
<evidence type="ECO:0000313" key="3">
    <source>
        <dbReference type="Proteomes" id="UP000031465"/>
    </source>
</evidence>
<reference evidence="2 3" key="1">
    <citation type="journal article" date="2014" name="Mol. Biol. Evol.">
        <title>Massive expansion of Ubiquitination-related gene families within the Chlamydiae.</title>
        <authorList>
            <person name="Domman D."/>
            <person name="Collingro A."/>
            <person name="Lagkouvardos I."/>
            <person name="Gehre L."/>
            <person name="Weinmaier T."/>
            <person name="Rattei T."/>
            <person name="Subtil A."/>
            <person name="Horn M."/>
        </authorList>
    </citation>
    <scope>NUCLEOTIDE SEQUENCE [LARGE SCALE GENOMIC DNA]</scope>
    <source>
        <strain evidence="2 3">EI2</strain>
    </source>
</reference>
<gene>
    <name evidence="2" type="ORF">DB44_ER00460</name>
</gene>
<proteinExistence type="predicted"/>
<protein>
    <recommendedName>
        <fullName evidence="1">Schlafen AlbA-2 domain-containing protein</fullName>
    </recommendedName>
</protein>
<dbReference type="InterPro" id="IPR007421">
    <property type="entry name" value="Schlafen_AlbA_2_dom"/>
</dbReference>
<dbReference type="Pfam" id="PF04326">
    <property type="entry name" value="SLFN_AlbA_2"/>
    <property type="match status" value="1"/>
</dbReference>
<dbReference type="EMBL" id="JSAN01000115">
    <property type="protein sequence ID" value="KIC71117.1"/>
    <property type="molecule type" value="Genomic_DNA"/>
</dbReference>
<dbReference type="PANTHER" id="PTHR30595:SF6">
    <property type="entry name" value="SCHLAFEN ALBA-2 DOMAIN-CONTAINING PROTEIN"/>
    <property type="match status" value="1"/>
</dbReference>
<dbReference type="InterPro" id="IPR038461">
    <property type="entry name" value="Schlafen_AlbA_2_dom_sf"/>
</dbReference>
<evidence type="ECO:0000313" key="2">
    <source>
        <dbReference type="EMBL" id="KIC71117.1"/>
    </source>
</evidence>
<dbReference type="PATRIC" id="fig|362787.3.peg.1720"/>
<accession>A0A0C1JV50</accession>
<dbReference type="Gene3D" id="3.30.950.30">
    <property type="entry name" value="Schlafen, AAA domain"/>
    <property type="match status" value="1"/>
</dbReference>